<organism evidence="2 3">
    <name type="scientific">Phytophthora fragariaefolia</name>
    <dbReference type="NCBI Taxonomy" id="1490495"/>
    <lineage>
        <taxon>Eukaryota</taxon>
        <taxon>Sar</taxon>
        <taxon>Stramenopiles</taxon>
        <taxon>Oomycota</taxon>
        <taxon>Peronosporomycetes</taxon>
        <taxon>Peronosporales</taxon>
        <taxon>Peronosporaceae</taxon>
        <taxon>Phytophthora</taxon>
    </lineage>
</organism>
<name>A0A9W6XQ15_9STRA</name>
<feature type="compositionally biased region" description="Basic and acidic residues" evidence="1">
    <location>
        <begin position="70"/>
        <end position="82"/>
    </location>
</feature>
<proteinExistence type="predicted"/>
<feature type="compositionally biased region" description="Basic and acidic residues" evidence="1">
    <location>
        <begin position="128"/>
        <end position="158"/>
    </location>
</feature>
<feature type="compositionally biased region" description="Basic and acidic residues" evidence="1">
    <location>
        <begin position="172"/>
        <end position="187"/>
    </location>
</feature>
<dbReference type="EMBL" id="BSXT01001529">
    <property type="protein sequence ID" value="GMF43350.1"/>
    <property type="molecule type" value="Genomic_DNA"/>
</dbReference>
<dbReference type="AlphaFoldDB" id="A0A9W6XQ15"/>
<keyword evidence="3" id="KW-1185">Reference proteome</keyword>
<feature type="region of interest" description="Disordered" evidence="1">
    <location>
        <begin position="21"/>
        <end position="84"/>
    </location>
</feature>
<sequence length="310" mass="35309">MLSKKLIQDLVNSLTMMNTPKRRQEVVNAQNRVKVEHAHENDDAKRQKDGSPRDTSIRVTSALAAPARQQQHEKENEEEKNQQRACLHRQLPAFTYVVAHDEPVGRLDERRGVRDEHGEGQEDEDPHDEQRVAHDFDAAQRGQHEEHGEGRAQGEDAPAHAGVLRVQQRQQRVHDKTRVDGVVDDARGPGPEADLEAHGPPERHAHPLAEAAVGRERREELGERERQRQAPEPREQHNGQNPHERPAGRQHGLAAPRAAADVEVRDERHGHDAQLPVRVRARHGDRGLGDRKRIPWRWCVVHARHHSQRA</sequence>
<feature type="compositionally biased region" description="Basic and acidic residues" evidence="1">
    <location>
        <begin position="100"/>
        <end position="120"/>
    </location>
</feature>
<evidence type="ECO:0000313" key="3">
    <source>
        <dbReference type="Proteomes" id="UP001165121"/>
    </source>
</evidence>
<protein>
    <submittedName>
        <fullName evidence="2">Unnamed protein product</fullName>
    </submittedName>
</protein>
<feature type="compositionally biased region" description="Basic and acidic residues" evidence="1">
    <location>
        <begin position="33"/>
        <end position="56"/>
    </location>
</feature>
<dbReference type="Proteomes" id="UP001165121">
    <property type="component" value="Unassembled WGS sequence"/>
</dbReference>
<dbReference type="OrthoDB" id="10532621at2759"/>
<evidence type="ECO:0000256" key="1">
    <source>
        <dbReference type="SAM" id="MobiDB-lite"/>
    </source>
</evidence>
<feature type="compositionally biased region" description="Basic and acidic residues" evidence="1">
    <location>
        <begin position="195"/>
        <end position="247"/>
    </location>
</feature>
<accession>A0A9W6XQ15</accession>
<comment type="caution">
    <text evidence="2">The sequence shown here is derived from an EMBL/GenBank/DDBJ whole genome shotgun (WGS) entry which is preliminary data.</text>
</comment>
<feature type="region of interest" description="Disordered" evidence="1">
    <location>
        <begin position="100"/>
        <end position="288"/>
    </location>
</feature>
<reference evidence="2" key="1">
    <citation type="submission" date="2023-04" db="EMBL/GenBank/DDBJ databases">
        <title>Phytophthora fragariaefolia NBRC 109709.</title>
        <authorList>
            <person name="Ichikawa N."/>
            <person name="Sato H."/>
            <person name="Tonouchi N."/>
        </authorList>
    </citation>
    <scope>NUCLEOTIDE SEQUENCE</scope>
    <source>
        <strain evidence="2">NBRC 109709</strain>
    </source>
</reference>
<feature type="compositionally biased region" description="Basic and acidic residues" evidence="1">
    <location>
        <begin position="260"/>
        <end position="272"/>
    </location>
</feature>
<gene>
    <name evidence="2" type="ORF">Pfra01_001462600</name>
</gene>
<evidence type="ECO:0000313" key="2">
    <source>
        <dbReference type="EMBL" id="GMF43350.1"/>
    </source>
</evidence>